<reference evidence="6" key="1">
    <citation type="journal article" date="2018" name="Genome Res.">
        <title>The genomic architecture and molecular evolution of ant odorant receptors.</title>
        <authorList>
            <person name="McKenzie S.K."/>
            <person name="Kronauer D.J.C."/>
        </authorList>
    </citation>
    <scope>NUCLEOTIDE SEQUENCE [LARGE SCALE GENOMIC DNA]</scope>
    <source>
        <strain evidence="6">Clonal line C1</strain>
    </source>
</reference>
<feature type="domain" description="Ig-like" evidence="4">
    <location>
        <begin position="294"/>
        <end position="331"/>
    </location>
</feature>
<dbReference type="AlphaFoldDB" id="A0A3L8DDJ1"/>
<keyword evidence="3" id="KW-0732">Signal</keyword>
<dbReference type="PROSITE" id="PS50835">
    <property type="entry name" value="IG_LIKE"/>
    <property type="match status" value="4"/>
</dbReference>
<dbReference type="InterPro" id="IPR007110">
    <property type="entry name" value="Ig-like_dom"/>
</dbReference>
<dbReference type="CDD" id="cd00096">
    <property type="entry name" value="Ig"/>
    <property type="match status" value="2"/>
</dbReference>
<evidence type="ECO:0000313" key="6">
    <source>
        <dbReference type="EMBL" id="RLU18232.1"/>
    </source>
</evidence>
<feature type="chain" id="PRO_5018039111" evidence="3">
    <location>
        <begin position="32"/>
        <end position="583"/>
    </location>
</feature>
<dbReference type="InterPro" id="IPR036116">
    <property type="entry name" value="FN3_sf"/>
</dbReference>
<accession>A0A3L8DDJ1</accession>
<evidence type="ECO:0000259" key="4">
    <source>
        <dbReference type="PROSITE" id="PS50835"/>
    </source>
</evidence>
<dbReference type="CDD" id="cd00063">
    <property type="entry name" value="FN3"/>
    <property type="match status" value="1"/>
</dbReference>
<evidence type="ECO:0000256" key="1">
    <source>
        <dbReference type="ARBA" id="ARBA00022737"/>
    </source>
</evidence>
<keyword evidence="1" id="KW-0677">Repeat</keyword>
<dbReference type="Pfam" id="PF07679">
    <property type="entry name" value="I-set"/>
    <property type="match status" value="2"/>
</dbReference>
<dbReference type="InterPro" id="IPR003961">
    <property type="entry name" value="FN3_dom"/>
</dbReference>
<evidence type="ECO:0000259" key="5">
    <source>
        <dbReference type="PROSITE" id="PS50853"/>
    </source>
</evidence>
<dbReference type="SUPFAM" id="SSF48726">
    <property type="entry name" value="Immunoglobulin"/>
    <property type="match status" value="6"/>
</dbReference>
<dbReference type="EMBL" id="QOIP01000009">
    <property type="protein sequence ID" value="RLU18232.1"/>
    <property type="molecule type" value="Genomic_DNA"/>
</dbReference>
<comment type="caution">
    <text evidence="6">The sequence shown here is derived from an EMBL/GenBank/DDBJ whole genome shotgun (WGS) entry which is preliminary data.</text>
</comment>
<feature type="domain" description="Ig-like" evidence="4">
    <location>
        <begin position="359"/>
        <end position="520"/>
    </location>
</feature>
<keyword evidence="2" id="KW-1015">Disulfide bond</keyword>
<dbReference type="PANTHER" id="PTHR44170:SF6">
    <property type="entry name" value="CONTACTIN"/>
    <property type="match status" value="1"/>
</dbReference>
<feature type="domain" description="Ig-like" evidence="4">
    <location>
        <begin position="30"/>
        <end position="88"/>
    </location>
</feature>
<dbReference type="Proteomes" id="UP000279307">
    <property type="component" value="Chromosome 9"/>
</dbReference>
<dbReference type="PANTHER" id="PTHR44170">
    <property type="entry name" value="PROTEIN SIDEKICK"/>
    <property type="match status" value="1"/>
</dbReference>
<dbReference type="SMART" id="SM00409">
    <property type="entry name" value="IG"/>
    <property type="match status" value="5"/>
</dbReference>
<dbReference type="InterPro" id="IPR003599">
    <property type="entry name" value="Ig_sub"/>
</dbReference>
<evidence type="ECO:0000256" key="3">
    <source>
        <dbReference type="SAM" id="SignalP"/>
    </source>
</evidence>
<dbReference type="InterPro" id="IPR003598">
    <property type="entry name" value="Ig_sub2"/>
</dbReference>
<dbReference type="Pfam" id="PF13927">
    <property type="entry name" value="Ig_3"/>
    <property type="match status" value="2"/>
</dbReference>
<dbReference type="GO" id="GO:0030154">
    <property type="term" value="P:cell differentiation"/>
    <property type="evidence" value="ECO:0007669"/>
    <property type="project" value="UniProtKB-ARBA"/>
</dbReference>
<gene>
    <name evidence="6" type="ORF">DMN91_008588</name>
</gene>
<reference evidence="6" key="2">
    <citation type="submission" date="2018-07" db="EMBL/GenBank/DDBJ databases">
        <authorList>
            <person name="Mckenzie S.K."/>
            <person name="Kronauer D.J.C."/>
        </authorList>
    </citation>
    <scope>NUCLEOTIDE SEQUENCE</scope>
    <source>
        <strain evidence="6">Clonal line C1</strain>
    </source>
</reference>
<feature type="domain" description="Ig-like" evidence="4">
    <location>
        <begin position="195"/>
        <end position="289"/>
    </location>
</feature>
<feature type="signal peptide" evidence="3">
    <location>
        <begin position="1"/>
        <end position="31"/>
    </location>
</feature>
<organism evidence="6">
    <name type="scientific">Ooceraea biroi</name>
    <name type="common">Clonal raider ant</name>
    <name type="synonym">Cerapachys biroi</name>
    <dbReference type="NCBI Taxonomy" id="2015173"/>
    <lineage>
        <taxon>Eukaryota</taxon>
        <taxon>Metazoa</taxon>
        <taxon>Ecdysozoa</taxon>
        <taxon>Arthropoda</taxon>
        <taxon>Hexapoda</taxon>
        <taxon>Insecta</taxon>
        <taxon>Pterygota</taxon>
        <taxon>Neoptera</taxon>
        <taxon>Endopterygota</taxon>
        <taxon>Hymenoptera</taxon>
        <taxon>Apocrita</taxon>
        <taxon>Aculeata</taxon>
        <taxon>Formicoidea</taxon>
        <taxon>Formicidae</taxon>
        <taxon>Dorylinae</taxon>
        <taxon>Ooceraea</taxon>
    </lineage>
</organism>
<proteinExistence type="predicted"/>
<name>A0A3L8DDJ1_OOCBI</name>
<feature type="domain" description="Fibronectin type-III" evidence="5">
    <location>
        <begin position="527"/>
        <end position="583"/>
    </location>
</feature>
<dbReference type="Gene3D" id="2.60.40.10">
    <property type="entry name" value="Immunoglobulins"/>
    <property type="match status" value="7"/>
</dbReference>
<dbReference type="InterPro" id="IPR036179">
    <property type="entry name" value="Ig-like_dom_sf"/>
</dbReference>
<dbReference type="SMART" id="SM00408">
    <property type="entry name" value="IGc2"/>
    <property type="match status" value="4"/>
</dbReference>
<dbReference type="GO" id="GO:0009653">
    <property type="term" value="P:anatomical structure morphogenesis"/>
    <property type="evidence" value="ECO:0007669"/>
    <property type="project" value="UniProtKB-ARBA"/>
</dbReference>
<dbReference type="InterPro" id="IPR013098">
    <property type="entry name" value="Ig_I-set"/>
</dbReference>
<dbReference type="SUPFAM" id="SSF49265">
    <property type="entry name" value="Fibronectin type III"/>
    <property type="match status" value="1"/>
</dbReference>
<evidence type="ECO:0000256" key="2">
    <source>
        <dbReference type="ARBA" id="ARBA00023157"/>
    </source>
</evidence>
<protein>
    <submittedName>
        <fullName evidence="6">Uncharacterized protein</fullName>
    </submittedName>
</protein>
<dbReference type="GO" id="GO:0098609">
    <property type="term" value="P:cell-cell adhesion"/>
    <property type="evidence" value="ECO:0007669"/>
    <property type="project" value="TreeGrafter"/>
</dbReference>
<sequence length="583" mass="64155">MEQRPAAASARTRSLLAAVCLLAWIIGDACATGNPQPKYKWFKDGVALNNELISDPYFRIQATRREDAGVYHCVASNDVGSIFSDHITFAVAYMGVFEDLTEKVVNVESGNAAILQLPPIESHPAPRVEWVSSDGIPLYGIKYATTQRTLLILNASEGDNGIYRARAFNTQLGKEENSPFFKLQVTGDPNAEIVPTIIVKPQDTQIIKDQDVTYINCIANARSLHELRTLWMKDGIPIENSRISYSFNDSWNRTLALVSANITYTGVYSCHVDLRSGDYPTVNASAKIVVYEKPTFITELKRETLSDYGSTVTLPCDTVGVPPPTVAWFRNAEPINHLLGTSASLPMKLASHPVIPSGPVMEKGPQNLTVLDGKDATLSCNAIAAPKPNTTWYYNDTIPVEIAGRVQVLDNGDLLIAAVKTNDEGKYTFRTRIIHPPLDTSVLLGRTAELQCKVSNDPSVMYDMAWFHNSQVINTQASQRLKMRSDGTLQIIAVRASDVGEYTCSVVSPGGNETRSARLSVIELPFAPINVVAVRVERISARTINVTWVPGFDGNSPTKKFIVERREVSDLGKCNLNIIYFNI</sequence>
<dbReference type="InterPro" id="IPR013783">
    <property type="entry name" value="Ig-like_fold"/>
</dbReference>
<dbReference type="PROSITE" id="PS50853">
    <property type="entry name" value="FN3"/>
    <property type="match status" value="1"/>
</dbReference>
<dbReference type="OrthoDB" id="8923679at2759"/>